<feature type="transmembrane region" description="Helical" evidence="8">
    <location>
        <begin position="117"/>
        <end position="138"/>
    </location>
</feature>
<feature type="transmembrane region" description="Helical" evidence="8">
    <location>
        <begin position="150"/>
        <end position="174"/>
    </location>
</feature>
<dbReference type="EMBL" id="PNBA02000016">
    <property type="protein sequence ID" value="KAG6397025.1"/>
    <property type="molecule type" value="Genomic_DNA"/>
</dbReference>
<reference evidence="10" key="1">
    <citation type="submission" date="2018-01" db="EMBL/GenBank/DDBJ databases">
        <authorList>
            <person name="Mao J.F."/>
        </authorList>
    </citation>
    <scope>NUCLEOTIDE SEQUENCE</scope>
    <source>
        <strain evidence="10">Huo1</strain>
        <tissue evidence="10">Leaf</tissue>
    </source>
</reference>
<keyword evidence="4 8" id="KW-1003">Cell membrane</keyword>
<evidence type="ECO:0000256" key="8">
    <source>
        <dbReference type="RuleBase" id="RU361233"/>
    </source>
</evidence>
<organism evidence="10">
    <name type="scientific">Salvia splendens</name>
    <name type="common">Scarlet sage</name>
    <dbReference type="NCBI Taxonomy" id="180675"/>
    <lineage>
        <taxon>Eukaryota</taxon>
        <taxon>Viridiplantae</taxon>
        <taxon>Streptophyta</taxon>
        <taxon>Embryophyta</taxon>
        <taxon>Tracheophyta</taxon>
        <taxon>Spermatophyta</taxon>
        <taxon>Magnoliopsida</taxon>
        <taxon>eudicotyledons</taxon>
        <taxon>Gunneridae</taxon>
        <taxon>Pentapetalae</taxon>
        <taxon>asterids</taxon>
        <taxon>lamiids</taxon>
        <taxon>Lamiales</taxon>
        <taxon>Lamiaceae</taxon>
        <taxon>Nepetoideae</taxon>
        <taxon>Mentheae</taxon>
        <taxon>Salviinae</taxon>
        <taxon>Salvia</taxon>
        <taxon>Salvia subgen. Calosphace</taxon>
        <taxon>core Calosphace</taxon>
    </lineage>
</organism>
<comment type="subunit">
    <text evidence="3 8">Homodimer and heterodimers.</text>
</comment>
<accession>A0A8X8WM35</accession>
<evidence type="ECO:0000259" key="9">
    <source>
        <dbReference type="Pfam" id="PF04535"/>
    </source>
</evidence>
<evidence type="ECO:0000313" key="11">
    <source>
        <dbReference type="Proteomes" id="UP000298416"/>
    </source>
</evidence>
<sequence length="185" mass="20092">MSGVTVSPVAGFSPAQPPLPTPSPFSFSVASTRWSSRPPVQTASFLLRFLSLLFSFGSAFALVALPSTNSKLKKYPELLYCFTANILSVIYAAYQIFKNICDIAHRGICISDKASDYISFFFDQLAGYVLVSASSVAVPSIKQMEIGSSVWNASVASVCLSFASFIVYVLAAFLSGYKLCKRIMW</sequence>
<proteinExistence type="inferred from homology"/>
<dbReference type="PANTHER" id="PTHR33573:SF15">
    <property type="entry name" value="CASP-LIKE PROTEIN 4A4"/>
    <property type="match status" value="1"/>
</dbReference>
<evidence type="ECO:0000256" key="6">
    <source>
        <dbReference type="ARBA" id="ARBA00022989"/>
    </source>
</evidence>
<dbReference type="Pfam" id="PF04535">
    <property type="entry name" value="CASP_dom"/>
    <property type="match status" value="1"/>
</dbReference>
<feature type="domain" description="Casparian strip membrane protein" evidence="9">
    <location>
        <begin position="39"/>
        <end position="172"/>
    </location>
</feature>
<evidence type="ECO:0000256" key="7">
    <source>
        <dbReference type="ARBA" id="ARBA00023136"/>
    </source>
</evidence>
<keyword evidence="11" id="KW-1185">Reference proteome</keyword>
<dbReference type="GO" id="GO:0005886">
    <property type="term" value="C:plasma membrane"/>
    <property type="evidence" value="ECO:0007669"/>
    <property type="project" value="UniProtKB-SubCell"/>
</dbReference>
<reference evidence="10" key="2">
    <citation type="submission" date="2020-08" db="EMBL/GenBank/DDBJ databases">
        <title>Plant Genome Project.</title>
        <authorList>
            <person name="Zhang R.-G."/>
        </authorList>
    </citation>
    <scope>NUCLEOTIDE SEQUENCE</scope>
    <source>
        <strain evidence="10">Huo1</strain>
        <tissue evidence="10">Leaf</tissue>
    </source>
</reference>
<evidence type="ECO:0000256" key="2">
    <source>
        <dbReference type="ARBA" id="ARBA00007651"/>
    </source>
</evidence>
<evidence type="ECO:0000256" key="3">
    <source>
        <dbReference type="ARBA" id="ARBA00011489"/>
    </source>
</evidence>
<evidence type="ECO:0000256" key="4">
    <source>
        <dbReference type="ARBA" id="ARBA00022475"/>
    </source>
</evidence>
<comment type="caution">
    <text evidence="10">The sequence shown here is derived from an EMBL/GenBank/DDBJ whole genome shotgun (WGS) entry which is preliminary data.</text>
</comment>
<keyword evidence="6 8" id="KW-1133">Transmembrane helix</keyword>
<evidence type="ECO:0000313" key="10">
    <source>
        <dbReference type="EMBL" id="KAG6397025.1"/>
    </source>
</evidence>
<dbReference type="InterPro" id="IPR006702">
    <property type="entry name" value="CASP_dom"/>
</dbReference>
<dbReference type="OrthoDB" id="1869498at2759"/>
<feature type="transmembrane region" description="Helical" evidence="8">
    <location>
        <begin position="45"/>
        <end position="65"/>
    </location>
</feature>
<comment type="subcellular location">
    <subcellularLocation>
        <location evidence="1 8">Cell membrane</location>
        <topology evidence="1 8">Multi-pass membrane protein</topology>
    </subcellularLocation>
</comment>
<evidence type="ECO:0000256" key="1">
    <source>
        <dbReference type="ARBA" id="ARBA00004651"/>
    </source>
</evidence>
<dbReference type="AlphaFoldDB" id="A0A8X8WM35"/>
<protein>
    <recommendedName>
        <fullName evidence="8">CASP-like protein</fullName>
    </recommendedName>
</protein>
<comment type="similarity">
    <text evidence="2 8">Belongs to the Casparian strip membrane proteins (CASP) family.</text>
</comment>
<keyword evidence="7 8" id="KW-0472">Membrane</keyword>
<dbReference type="PANTHER" id="PTHR33573">
    <property type="entry name" value="CASP-LIKE PROTEIN 4A4"/>
    <property type="match status" value="1"/>
</dbReference>
<keyword evidence="5 8" id="KW-0812">Transmembrane</keyword>
<name>A0A8X8WM35_SALSN</name>
<evidence type="ECO:0000256" key="5">
    <source>
        <dbReference type="ARBA" id="ARBA00022692"/>
    </source>
</evidence>
<dbReference type="Proteomes" id="UP000298416">
    <property type="component" value="Unassembled WGS sequence"/>
</dbReference>
<gene>
    <name evidence="10" type="ORF">SASPL_143186</name>
</gene>
<feature type="transmembrane region" description="Helical" evidence="8">
    <location>
        <begin position="77"/>
        <end position="97"/>
    </location>
</feature>